<accession>I2H8D6</accession>
<name>I2H8D6_HENB6</name>
<dbReference type="HOGENOM" id="CLU_880477_0_0_1"/>
<feature type="compositionally biased region" description="Low complexity" evidence="1">
    <location>
        <begin position="293"/>
        <end position="302"/>
    </location>
</feature>
<sequence length="316" mass="36685">MQLRSTTILASERILSNGLIDESKEKVKKTKPIRQTKNKVLKQRQNQKKKLVDSIQTSKTEKTKVEKLKVEKLKVEKLKVEKPKLEKPKPIIRDIPHLQRPSYHTTHIQRHLPEVQKNIIANIPRTIEAIDSHLSRFYSGNNIPAYLDTSQLELIRLPSDSYYYNNIQSELSTLFNILFQDSISLDTNVPNTSNYNQKFRFNSLPKGQINIDSISNHYNIDLLQLSSLFNLSNNESITDNNSTTINPMNIPIQQKYKNEIKSINRKLDKPLIKEKNNNLIWPDKLYSLKQKQKKLTSNNNTSIKNPISDENIPFLS</sequence>
<dbReference type="GeneID" id="14497795"/>
<evidence type="ECO:0000313" key="2">
    <source>
        <dbReference type="EMBL" id="CCH62638.1"/>
    </source>
</evidence>
<gene>
    <name evidence="2" type="primary">TBLA0H03565</name>
    <name evidence="2" type="ORF">TBLA_0H03565</name>
</gene>
<keyword evidence="3" id="KW-1185">Reference proteome</keyword>
<feature type="compositionally biased region" description="Basic residues" evidence="1">
    <location>
        <begin position="26"/>
        <end position="49"/>
    </location>
</feature>
<reference evidence="2 3" key="1">
    <citation type="journal article" date="2011" name="Proc. Natl. Acad. Sci. U.S.A.">
        <title>Evolutionary erosion of yeast sex chromosomes by mating-type switching accidents.</title>
        <authorList>
            <person name="Gordon J.L."/>
            <person name="Armisen D."/>
            <person name="Proux-Wera E."/>
            <person name="Oheigeartaigh S.S."/>
            <person name="Byrne K.P."/>
            <person name="Wolfe K.H."/>
        </authorList>
    </citation>
    <scope>NUCLEOTIDE SEQUENCE [LARGE SCALE GENOMIC DNA]</scope>
    <source>
        <strain evidence="3">ATCC 34711 / CBS 6284 / DSM 70876 / NBRC 10599 / NRRL Y-10934 / UCD 77-7</strain>
    </source>
</reference>
<dbReference type="FunCoup" id="I2H8D6">
    <property type="interactions" value="20"/>
</dbReference>
<protein>
    <submittedName>
        <fullName evidence="2">Uncharacterized protein</fullName>
    </submittedName>
</protein>
<feature type="region of interest" description="Disordered" evidence="1">
    <location>
        <begin position="25"/>
        <end position="54"/>
    </location>
</feature>
<organism evidence="2 3">
    <name type="scientific">Henningerozyma blattae (strain ATCC 34711 / CBS 6284 / DSM 70876 / NBRC 10599 / NRRL Y-10934 / UCD 77-7)</name>
    <name type="common">Yeast</name>
    <name type="synonym">Tetrapisispora blattae</name>
    <dbReference type="NCBI Taxonomy" id="1071380"/>
    <lineage>
        <taxon>Eukaryota</taxon>
        <taxon>Fungi</taxon>
        <taxon>Dikarya</taxon>
        <taxon>Ascomycota</taxon>
        <taxon>Saccharomycotina</taxon>
        <taxon>Saccharomycetes</taxon>
        <taxon>Saccharomycetales</taxon>
        <taxon>Saccharomycetaceae</taxon>
        <taxon>Henningerozyma</taxon>
    </lineage>
</organism>
<proteinExistence type="predicted"/>
<evidence type="ECO:0000313" key="3">
    <source>
        <dbReference type="Proteomes" id="UP000002866"/>
    </source>
</evidence>
<evidence type="ECO:0000256" key="1">
    <source>
        <dbReference type="SAM" id="MobiDB-lite"/>
    </source>
</evidence>
<dbReference type="RefSeq" id="XP_004182157.1">
    <property type="nucleotide sequence ID" value="XM_004182109.1"/>
</dbReference>
<dbReference type="OrthoDB" id="4067097at2759"/>
<dbReference type="InParanoid" id="I2H8D6"/>
<dbReference type="AlphaFoldDB" id="I2H8D6"/>
<dbReference type="KEGG" id="tbl:TBLA_0H03565"/>
<feature type="region of interest" description="Disordered" evidence="1">
    <location>
        <begin position="293"/>
        <end position="316"/>
    </location>
</feature>
<dbReference type="EMBL" id="HE806323">
    <property type="protein sequence ID" value="CCH62638.1"/>
    <property type="molecule type" value="Genomic_DNA"/>
</dbReference>
<dbReference type="Proteomes" id="UP000002866">
    <property type="component" value="Chromosome 8"/>
</dbReference>